<name>A0A6J5KPG3_9CAUD</name>
<gene>
    <name evidence="1" type="ORF">UFOVP32_17</name>
    <name evidence="2" type="ORF">UFOVP50_59</name>
</gene>
<protein>
    <recommendedName>
        <fullName evidence="3">DUF1833 domain-containing protein</fullName>
    </recommendedName>
</protein>
<dbReference type="Pfam" id="PF08875">
    <property type="entry name" value="DUF1833"/>
    <property type="match status" value="1"/>
</dbReference>
<dbReference type="InterPro" id="IPR014974">
    <property type="entry name" value="DUF1833"/>
</dbReference>
<sequence length="155" mass="16980">MRTLSSRALASAFAPQSSEVWLLLLTIEHSTLSQPLRFVNNYESVTSQGNVYVAFPFEVELPNQDGDSAGEAKLRIDNIDRSIVNVIRSISSPPSITFQIVLASQPNVVEATFSGLVLRGVSYDALSVSGLLKFEDIMAEPVSIQMTPQRFPGMF</sequence>
<reference evidence="2" key="1">
    <citation type="submission" date="2020-04" db="EMBL/GenBank/DDBJ databases">
        <authorList>
            <person name="Chiriac C."/>
            <person name="Salcher M."/>
            <person name="Ghai R."/>
            <person name="Kavagutti S V."/>
        </authorList>
    </citation>
    <scope>NUCLEOTIDE SEQUENCE</scope>
</reference>
<evidence type="ECO:0000313" key="1">
    <source>
        <dbReference type="EMBL" id="CAB4122395.1"/>
    </source>
</evidence>
<dbReference type="EMBL" id="LR796160">
    <property type="protein sequence ID" value="CAB4122395.1"/>
    <property type="molecule type" value="Genomic_DNA"/>
</dbReference>
<proteinExistence type="predicted"/>
<organism evidence="2">
    <name type="scientific">uncultured Caudovirales phage</name>
    <dbReference type="NCBI Taxonomy" id="2100421"/>
    <lineage>
        <taxon>Viruses</taxon>
        <taxon>Duplodnaviria</taxon>
        <taxon>Heunggongvirae</taxon>
        <taxon>Uroviricota</taxon>
        <taxon>Caudoviricetes</taxon>
        <taxon>Peduoviridae</taxon>
        <taxon>Maltschvirus</taxon>
        <taxon>Maltschvirus maltsch</taxon>
    </lineage>
</organism>
<dbReference type="EMBL" id="LR796173">
    <property type="protein sequence ID" value="CAB4123771.1"/>
    <property type="molecule type" value="Genomic_DNA"/>
</dbReference>
<evidence type="ECO:0000313" key="2">
    <source>
        <dbReference type="EMBL" id="CAB4123771.1"/>
    </source>
</evidence>
<evidence type="ECO:0008006" key="3">
    <source>
        <dbReference type="Google" id="ProtNLM"/>
    </source>
</evidence>
<accession>A0A6J5KPG3</accession>